<reference evidence="4" key="1">
    <citation type="submission" date="2023-01" db="EMBL/GenBank/DDBJ databases">
        <authorList>
            <person name="Piombo E."/>
        </authorList>
    </citation>
    <scope>NUCLEOTIDE SEQUENCE</scope>
</reference>
<dbReference type="PANTHER" id="PTHR43539">
    <property type="entry name" value="FLAVIN-BINDING MONOOXYGENASE-LIKE PROTEIN (AFU_ORTHOLOGUE AFUA_4G09220)"/>
    <property type="match status" value="1"/>
</dbReference>
<dbReference type="Proteomes" id="UP001160390">
    <property type="component" value="Unassembled WGS sequence"/>
</dbReference>
<keyword evidence="2" id="KW-0274">FAD</keyword>
<dbReference type="EMBL" id="CABFNP030000615">
    <property type="protein sequence ID" value="CAI6059715.1"/>
    <property type="molecule type" value="Genomic_DNA"/>
</dbReference>
<dbReference type="InterPro" id="IPR036188">
    <property type="entry name" value="FAD/NAD-bd_sf"/>
</dbReference>
<evidence type="ECO:0000313" key="4">
    <source>
        <dbReference type="EMBL" id="CAI6059715.1"/>
    </source>
</evidence>
<comment type="caution">
    <text evidence="4">The sequence shown here is derived from an EMBL/GenBank/DDBJ whole genome shotgun (WGS) entry which is preliminary data.</text>
</comment>
<feature type="non-terminal residue" evidence="4">
    <location>
        <position position="456"/>
    </location>
</feature>
<dbReference type="InterPro" id="IPR020946">
    <property type="entry name" value="Flavin_mOase-like"/>
</dbReference>
<dbReference type="SUPFAM" id="SSF51905">
    <property type="entry name" value="FAD/NAD(P)-binding domain"/>
    <property type="match status" value="1"/>
</dbReference>
<dbReference type="GO" id="GO:0050661">
    <property type="term" value="F:NADP binding"/>
    <property type="evidence" value="ECO:0007669"/>
    <property type="project" value="InterPro"/>
</dbReference>
<evidence type="ECO:0000256" key="3">
    <source>
        <dbReference type="ARBA" id="ARBA00023002"/>
    </source>
</evidence>
<dbReference type="InterPro" id="IPR050982">
    <property type="entry name" value="Auxin_biosynth/cation_transpt"/>
</dbReference>
<dbReference type="PANTHER" id="PTHR43539:SF24">
    <property type="entry name" value="FAD_NAD(P)-BINDING DOMAIN-CONTAINING PROTEIN-RELATED"/>
    <property type="match status" value="1"/>
</dbReference>
<evidence type="ECO:0000313" key="5">
    <source>
        <dbReference type="Proteomes" id="UP001160390"/>
    </source>
</evidence>
<dbReference type="GO" id="GO:0004499">
    <property type="term" value="F:N,N-dimethylaniline monooxygenase activity"/>
    <property type="evidence" value="ECO:0007669"/>
    <property type="project" value="InterPro"/>
</dbReference>
<proteinExistence type="predicted"/>
<keyword evidence="5" id="KW-1185">Reference proteome</keyword>
<sequence length="456" mass="50987">MRGYATSSRDFLTRLPHAFVGFSYPSWQRPDSQIHHRQLQDVTSTQYLAAEEWRIHATDRGARASGGGSGMVRLVTDDAGNNVIFALNLALQELKGHEDNVKEKRPHGGNNSLKGGLMQGNWQERREREKEFNDTEPYVLVIGAGEWLTSFHDFEASLFLPGITGQAGLEIGARLGRLDVPTLIIDRNPRIGDNWRNRYRTLVTHDPVNYCHMPYLPFPPNWPMFTPKDKLADWFEAYASIMELNVWTSTTIESAEYSEETKSWTVRIIRGDGPVIVLCPQHIILATGHSGEPLVPKFNGQDTFRGIVYHTSQHQDASHEPSVKGKKVVVVGSGNSGHDISQNFYENGADVMMLQRSGTYVISVERGLHMQHKGIYDEMGLPTEDADIYDQSLPLSVQFALKVHQTARIAEAEKEELDGLRRAGFALNFGVDNSGVTRLYLCKGGGYSIDVGCTKV</sequence>
<keyword evidence="1" id="KW-0285">Flavoprotein</keyword>
<evidence type="ECO:0000256" key="1">
    <source>
        <dbReference type="ARBA" id="ARBA00022630"/>
    </source>
</evidence>
<dbReference type="AlphaFoldDB" id="A0AA35PYS4"/>
<gene>
    <name evidence="4" type="ORF">CCHLO57077_00015854</name>
</gene>
<name>A0AA35PYS4_9HYPO</name>
<keyword evidence="3" id="KW-0560">Oxidoreductase</keyword>
<evidence type="ECO:0000256" key="2">
    <source>
        <dbReference type="ARBA" id="ARBA00022827"/>
    </source>
</evidence>
<dbReference type="Gene3D" id="3.50.50.60">
    <property type="entry name" value="FAD/NAD(P)-binding domain"/>
    <property type="match status" value="1"/>
</dbReference>
<dbReference type="Pfam" id="PF00743">
    <property type="entry name" value="FMO-like"/>
    <property type="match status" value="1"/>
</dbReference>
<accession>A0AA35PYS4</accession>
<protein>
    <submittedName>
        <fullName evidence="4">Uncharacterized protein</fullName>
    </submittedName>
</protein>
<dbReference type="GO" id="GO:0050660">
    <property type="term" value="F:flavin adenine dinucleotide binding"/>
    <property type="evidence" value="ECO:0007669"/>
    <property type="project" value="InterPro"/>
</dbReference>
<organism evidence="4 5">
    <name type="scientific">Clonostachys chloroleuca</name>
    <dbReference type="NCBI Taxonomy" id="1926264"/>
    <lineage>
        <taxon>Eukaryota</taxon>
        <taxon>Fungi</taxon>
        <taxon>Dikarya</taxon>
        <taxon>Ascomycota</taxon>
        <taxon>Pezizomycotina</taxon>
        <taxon>Sordariomycetes</taxon>
        <taxon>Hypocreomycetidae</taxon>
        <taxon>Hypocreales</taxon>
        <taxon>Bionectriaceae</taxon>
        <taxon>Clonostachys</taxon>
    </lineage>
</organism>